<gene>
    <name evidence="4" type="ORF">CWE22_05365</name>
</gene>
<dbReference type="Gene3D" id="3.80.10.10">
    <property type="entry name" value="Ribonuclease Inhibitor"/>
    <property type="match status" value="1"/>
</dbReference>
<reference evidence="5" key="1">
    <citation type="journal article" date="2018" name="Front. Microbiol.">
        <title>Genome-Based Analysis Reveals the Taxonomy and Diversity of the Family Idiomarinaceae.</title>
        <authorList>
            <person name="Liu Y."/>
            <person name="Lai Q."/>
            <person name="Shao Z."/>
        </authorList>
    </citation>
    <scope>NUCLEOTIDE SEQUENCE [LARGE SCALE GENOMIC DNA]</scope>
    <source>
        <strain evidence="5">KYW314</strain>
    </source>
</reference>
<evidence type="ECO:0008006" key="6">
    <source>
        <dbReference type="Google" id="ProtNLM"/>
    </source>
</evidence>
<evidence type="ECO:0000256" key="2">
    <source>
        <dbReference type="ARBA" id="ARBA00022737"/>
    </source>
</evidence>
<evidence type="ECO:0000256" key="3">
    <source>
        <dbReference type="SAM" id="MobiDB-lite"/>
    </source>
</evidence>
<evidence type="ECO:0000313" key="5">
    <source>
        <dbReference type="Proteomes" id="UP000287766"/>
    </source>
</evidence>
<dbReference type="PANTHER" id="PTHR46652">
    <property type="entry name" value="LEUCINE-RICH REPEAT AND IQ DOMAIN-CONTAINING PROTEIN 1-RELATED"/>
    <property type="match status" value="1"/>
</dbReference>
<keyword evidence="2" id="KW-0677">Repeat</keyword>
<dbReference type="Proteomes" id="UP000287766">
    <property type="component" value="Unassembled WGS sequence"/>
</dbReference>
<dbReference type="SUPFAM" id="SSF52058">
    <property type="entry name" value="L domain-like"/>
    <property type="match status" value="1"/>
</dbReference>
<organism evidence="4 5">
    <name type="scientific">Pseudidiomarina aestuarii</name>
    <dbReference type="NCBI Taxonomy" id="624146"/>
    <lineage>
        <taxon>Bacteria</taxon>
        <taxon>Pseudomonadati</taxon>
        <taxon>Pseudomonadota</taxon>
        <taxon>Gammaproteobacteria</taxon>
        <taxon>Alteromonadales</taxon>
        <taxon>Idiomarinaceae</taxon>
        <taxon>Pseudidiomarina</taxon>
    </lineage>
</organism>
<sequence>MSQLQVGSEILIELTNQSESFRVEQTILNASGSRTVIAKPVDTSLYGFYIATFSDDYTSALINIDGVAYNLDSVGTEGDWYSGAKLSLVEPKVTVTSQVKPNKSREPDIVEHNTGSPTISIHFHYNDAVRSKYGLGMNARIEHIVNSANFFLADSGVDFRVSAEWSYRRYSTSFGLKRSVDGYIRDDRSLRSGLNFMFRRGYDAMFLLTSKDAANGECSWAPLGDPVTENYVDYAISVFSIDCEDETFVETLGRTLGLQSSHYAYDSVNGPYPFGFGHGEKGKFYTLMARFGDFVGEGNTSPKKIFRFSSPRLDCEGSPCGVPEGQTYAADAVKVLNLVGHAAADSNKPITNLRRLPDLLDQIQDEQFEKCVMDYTFRYQSSYVASWTDPFECNRSISDLRGLSFLTGLKSLKLTLSRGAKNTEELASLTQLEELELTSSSSSTELFDVGQLVNLKRLTLVSFTINNLSSLNQLKLLEELTIGNARIDFSEILSLDGMVSLESIIFYSVNFSDLGLFSKLKNLESVMITSSDISDLTPLRSWESNPTVIDFRSNDIESLEGLETHVQLDSLYLDFNRYLKDIDASRHLVNLRIFELYQSNVDTIEPIKELTELRRLKITSRNETTLDSLPQFTNLYLLNIELSNELTDAGPLILAMPQLVENALAENQQAELKYEIYQSPCWQSDYAELVANDIGIIFDSASCDEYGRDDDYDGDGVSNQDEIDLGRNPLLSDSGEQLKK</sequence>
<protein>
    <recommendedName>
        <fullName evidence="6">Leucine-rich repeat domain-containing protein</fullName>
    </recommendedName>
</protein>
<keyword evidence="5" id="KW-1185">Reference proteome</keyword>
<dbReference type="InterPro" id="IPR032675">
    <property type="entry name" value="LRR_dom_sf"/>
</dbReference>
<name>A0A7Z7EU97_9GAMM</name>
<feature type="region of interest" description="Disordered" evidence="3">
    <location>
        <begin position="708"/>
        <end position="740"/>
    </location>
</feature>
<keyword evidence="1" id="KW-0433">Leucine-rich repeat</keyword>
<proteinExistence type="predicted"/>
<evidence type="ECO:0000313" key="4">
    <source>
        <dbReference type="EMBL" id="RUO41589.1"/>
    </source>
</evidence>
<dbReference type="InterPro" id="IPR050836">
    <property type="entry name" value="SDS22/Internalin_LRR"/>
</dbReference>
<evidence type="ECO:0000256" key="1">
    <source>
        <dbReference type="ARBA" id="ARBA00022614"/>
    </source>
</evidence>
<dbReference type="PANTHER" id="PTHR46652:SF3">
    <property type="entry name" value="LEUCINE-RICH REPEAT-CONTAINING PROTEIN 9"/>
    <property type="match status" value="1"/>
</dbReference>
<accession>A0A7Z7EU97</accession>
<comment type="caution">
    <text evidence="4">The sequence shown here is derived from an EMBL/GenBank/DDBJ whole genome shotgun (WGS) entry which is preliminary data.</text>
</comment>
<dbReference type="EMBL" id="PIPR01000001">
    <property type="protein sequence ID" value="RUO41589.1"/>
    <property type="molecule type" value="Genomic_DNA"/>
</dbReference>
<dbReference type="AlphaFoldDB" id="A0A7Z7EU97"/>